<name>A0A6J5SG50_9CAUD</name>
<gene>
    <name evidence="1" type="ORF">UFOVP1444_22</name>
    <name evidence="2" type="ORF">UFOVP1536_10</name>
</gene>
<reference evidence="1" key="1">
    <citation type="submission" date="2020-05" db="EMBL/GenBank/DDBJ databases">
        <authorList>
            <person name="Chiriac C."/>
            <person name="Salcher M."/>
            <person name="Ghai R."/>
            <person name="Kavagutti S V."/>
        </authorList>
    </citation>
    <scope>NUCLEOTIDE SEQUENCE</scope>
</reference>
<proteinExistence type="predicted"/>
<evidence type="ECO:0000313" key="1">
    <source>
        <dbReference type="EMBL" id="CAB4212661.1"/>
    </source>
</evidence>
<sequence length="1037" mass="112820">MPQANLAQTSWRFGEVSPILRGRADLDAYKQGCEKLENFIVTPQGSLLRRPGTKNITYMTTTALRLVEFRASDNDSYVLELFKGTYSADRWGSLVLKNGAMMYGPLGQRIEQITDNGSGKARIKITNHQIASGDRIHIQGCNGGAADGGYLCTVITADTVDLTTGAYTTYSGGGVLYMDKFNNQIRTITAATVSAVPLVGNVVRITFSVNHFYTATTDTVGITGVLGATELNGQWTVYATPAANQIEINFGTSTISTYTSGGCATNSVLLIPMSPLHTYTNAQLKQLSKCQSADVAFFAHPEMPPYTLSRLSDYQWEWRKMEFVDGPYLSRNKGYTRLTISSFSDTATFFDPVGNVNFDATDDDAGGDYLQYREDNQWKLARVTAYIDAEHVTADIKSNLLLNIDESIALNSSVNRSTVNSKYGTRDPGKGGYNNNTLYGQRVHPSKSVNGVNPAADVVYGATLTSTYAGTFTRNDIGKYIKDQGGTWRKITAFTTDKNVTTSSPTRIVGASDTNEADLVYYDRAITAVITASGPTRADSNIFASSDVGRPIRLNFSGISVWCRITAYTSATQVSVEFFQEVPLDPKDNVTLRNGGVVTDWQLGAWSAVTGYPGSVCIHEQRLVFGGNTDQPQTVWMSVSGDYWNFTPTEPDGTVQDDNAISYTIASEDVSPVVWMISAKVLLIGTQGSEWQAKAASSFMEPLTPSNISVTPQSSYGSAANHQAQRVGNSIYFIQKDGTRLRKMSYDSQSDGWVSSDVSLASEHMMRNGRSGLQLAYQVSPFSILWVLLDDGTLASATVNEDENQFSWAHHTLGQYNSLCVTDSILVINKDDSTYSRLYIAGVRNNSARYQVERLGLFWLPSGDTAKTALTVSYLDDYTERTLTAATTSTPSTNVPDGASVGVWVNGAYIGAKTVSAGAIALGATYSGTAYIGYTFTSTLKQLPPEGGSGFGTSMVKTKRVHRVGTRVFSSYKLNHGPSESSLTEHIFPNTTTNLYTGDDKFSIKNPYDFESGIVLSITEPWPLNILAVAPELQTNE</sequence>
<dbReference type="Gene3D" id="2.40.30.20">
    <property type="match status" value="1"/>
</dbReference>
<accession>A0A6J5SG50</accession>
<protein>
    <recommendedName>
        <fullName evidence="3">Ubiquitin-activating enzyme E1, FCCH domain containing protein</fullName>
    </recommendedName>
</protein>
<dbReference type="EMBL" id="LR797393">
    <property type="protein sequence ID" value="CAB4212661.1"/>
    <property type="molecule type" value="Genomic_DNA"/>
</dbReference>
<evidence type="ECO:0000313" key="2">
    <source>
        <dbReference type="EMBL" id="CAB5227914.1"/>
    </source>
</evidence>
<dbReference type="EMBL" id="LR798382">
    <property type="protein sequence ID" value="CAB5227914.1"/>
    <property type="molecule type" value="Genomic_DNA"/>
</dbReference>
<dbReference type="InterPro" id="IPR023366">
    <property type="entry name" value="ATP_synth_asu-like_sf"/>
</dbReference>
<evidence type="ECO:0008006" key="3">
    <source>
        <dbReference type="Google" id="ProtNLM"/>
    </source>
</evidence>
<organism evidence="1">
    <name type="scientific">uncultured Caudovirales phage</name>
    <dbReference type="NCBI Taxonomy" id="2100421"/>
    <lineage>
        <taxon>Viruses</taxon>
        <taxon>Duplodnaviria</taxon>
        <taxon>Heunggongvirae</taxon>
        <taxon>Uroviricota</taxon>
        <taxon>Caudoviricetes</taxon>
        <taxon>Peduoviridae</taxon>
        <taxon>Maltschvirus</taxon>
        <taxon>Maltschvirus maltsch</taxon>
    </lineage>
</organism>